<keyword evidence="2" id="KW-1185">Reference proteome</keyword>
<dbReference type="RefSeq" id="WP_062028791.1">
    <property type="nucleotide sequence ID" value="NZ_BEWL01000010.1"/>
</dbReference>
<reference evidence="2" key="1">
    <citation type="journal article" date="2019" name="Int. J. Syst. Evol. Microbiol.">
        <title>The Global Catalogue of Microorganisms (GCM) 10K type strain sequencing project: providing services to taxonomists for standard genome sequencing and annotation.</title>
        <authorList>
            <consortium name="The Broad Institute Genomics Platform"/>
            <consortium name="The Broad Institute Genome Sequencing Center for Infectious Disease"/>
            <person name="Wu L."/>
            <person name="Ma J."/>
        </authorList>
    </citation>
    <scope>NUCLEOTIDE SEQUENCE [LARGE SCALE GENOMIC DNA]</scope>
    <source>
        <strain evidence="2">NBRC 3250</strain>
    </source>
</reference>
<sequence length="319" mass="32407">MSSSDATTSVPACSMTAAGFVAPSEPDILAGVQADINAALGGNVNPALNTPQGQLATSETAIIGDCNDQLLALFNGFDPRNASGRMQDAIGYIYFMTRNTGESRADFEARREATVEANSSGTNASILGALLNLSGVTDAYVVDNPSDSDATIGGVTVPARSLFISVSGGSASDIGLAILQKKNPCSMTSGTSSVTVQDPNSAYGGNGPSYTFNYTAAADTPVYLAVTVANSTSVPSTALSDIQTAVIAAFNGTDGGGRARIGAELFASRFYAGIASLGAWARIVEITIGTSASPTGFTSQMSIAQRPVILADNITLTLV</sequence>
<gene>
    <name evidence="1" type="ORF">GCM10007866_17970</name>
</gene>
<name>A0ABQ5X3D2_9PROT</name>
<proteinExistence type="predicted"/>
<evidence type="ECO:0000313" key="1">
    <source>
        <dbReference type="EMBL" id="GLQ69346.1"/>
    </source>
</evidence>
<dbReference type="Proteomes" id="UP001156672">
    <property type="component" value="Unassembled WGS sequence"/>
</dbReference>
<comment type="caution">
    <text evidence="1">The sequence shown here is derived from an EMBL/GenBank/DDBJ whole genome shotgun (WGS) entry which is preliminary data.</text>
</comment>
<accession>A0ABQ5X3D2</accession>
<organism evidence="1 2">
    <name type="scientific">Gluconobacter albidus</name>
    <dbReference type="NCBI Taxonomy" id="318683"/>
    <lineage>
        <taxon>Bacteria</taxon>
        <taxon>Pseudomonadati</taxon>
        <taxon>Pseudomonadota</taxon>
        <taxon>Alphaproteobacteria</taxon>
        <taxon>Acetobacterales</taxon>
        <taxon>Acetobacteraceae</taxon>
        <taxon>Gluconobacter</taxon>
    </lineage>
</organism>
<evidence type="ECO:0008006" key="3">
    <source>
        <dbReference type="Google" id="ProtNLM"/>
    </source>
</evidence>
<protein>
    <recommendedName>
        <fullName evidence="3">Baseplate protein J-like domain-containing protein</fullName>
    </recommendedName>
</protein>
<evidence type="ECO:0000313" key="2">
    <source>
        <dbReference type="Proteomes" id="UP001156672"/>
    </source>
</evidence>
<dbReference type="EMBL" id="BSNW01000017">
    <property type="protein sequence ID" value="GLQ69346.1"/>
    <property type="molecule type" value="Genomic_DNA"/>
</dbReference>